<dbReference type="RefSeq" id="XP_075103815.1">
    <property type="nucleotide sequence ID" value="XM_075247714.1"/>
</dbReference>
<accession>A0AC58U2W3</accession>
<organism evidence="1 2">
    <name type="scientific">Nicotiana tabacum</name>
    <name type="common">Common tobacco</name>
    <dbReference type="NCBI Taxonomy" id="4097"/>
    <lineage>
        <taxon>Eukaryota</taxon>
        <taxon>Viridiplantae</taxon>
        <taxon>Streptophyta</taxon>
        <taxon>Embryophyta</taxon>
        <taxon>Tracheophyta</taxon>
        <taxon>Spermatophyta</taxon>
        <taxon>Magnoliopsida</taxon>
        <taxon>eudicotyledons</taxon>
        <taxon>Gunneridae</taxon>
        <taxon>Pentapetalae</taxon>
        <taxon>asterids</taxon>
        <taxon>lamiids</taxon>
        <taxon>Solanales</taxon>
        <taxon>Solanaceae</taxon>
        <taxon>Nicotianoideae</taxon>
        <taxon>Nicotianeae</taxon>
        <taxon>Nicotiana</taxon>
    </lineage>
</organism>
<reference evidence="1" key="1">
    <citation type="journal article" date="2014" name="Nat. Commun.">
        <title>The tobacco genome sequence and its comparison with those of tomato and potato.</title>
        <authorList>
            <person name="Sierro N."/>
            <person name="Battey J.N."/>
            <person name="Ouadi S."/>
            <person name="Bakaher N."/>
            <person name="Bovet L."/>
            <person name="Willig A."/>
            <person name="Goepfert S."/>
            <person name="Peitsch M.C."/>
            <person name="Ivanov N.V."/>
        </authorList>
    </citation>
    <scope>NUCLEOTIDE SEQUENCE [LARGE SCALE GENOMIC DNA]</scope>
</reference>
<gene>
    <name evidence="2" type="primary">LOC142178373</name>
</gene>
<evidence type="ECO:0000313" key="1">
    <source>
        <dbReference type="Proteomes" id="UP000790787"/>
    </source>
</evidence>
<proteinExistence type="predicted"/>
<reference evidence="2" key="2">
    <citation type="submission" date="2025-08" db="UniProtKB">
        <authorList>
            <consortium name="RefSeq"/>
        </authorList>
    </citation>
    <scope>IDENTIFICATION</scope>
    <source>
        <tissue evidence="2">Leaf</tissue>
    </source>
</reference>
<keyword evidence="1" id="KW-1185">Reference proteome</keyword>
<evidence type="ECO:0000313" key="2">
    <source>
        <dbReference type="RefSeq" id="XP_075103815.1"/>
    </source>
</evidence>
<protein>
    <submittedName>
        <fullName evidence="2">Uncharacterized protein LOC142178373</fullName>
    </submittedName>
</protein>
<sequence>MTKAYERLSWLFLTKVLRKMGFGERFIGLVFGIISNKWYSVLLNGQPYGFFKSSRGVKQGYPLSPTLFILASEALSRGLNALHSNLYFCGFGLPKWSPKINHLVYADDTIIFSSSDATSLRLVMEVLSAYESASGQLINTSKSVVYLHHSAPVEVVNIVERIIGFTRQYFPFTYLGCPIFYTRRKMDHYQGLLTKVMDKLQAWKGLGALYFIVPPDFVIDDPINNVYEMVQDGVWDLDRLMEVLPEDYAVHIMENIKPPVPTKILDKPYCKLETRGELSVKSAWEYLRRRNEPALAYSKIWVKGLPFKISFFLWKVWKAKLPLDDWMRRLGYFMPSKYWCCAQPDQESLLHIFFTSAAATRVWTYCLMNAGIGMEGLTLHQAISLVKLRKPAMQNVPHKWPDLIRKMEQYTPDLKVTKVIWECPIEGWIKVNTDGASKGSSERSSIGFVVRDEEGDVIYVLGKEIPHATNNEAEALAIVDALKYCVEQGFTQIILQNDSMLMKNVLKGKWVTPWNISEYMEESRNIMEGFNVRISHIVREGNNLVDHLANYALDIGDIEASCFAQLDSQGRKIMNSDKSRCPYMRVKAARN</sequence>
<dbReference type="Proteomes" id="UP000790787">
    <property type="component" value="Chromosome 24"/>
</dbReference>
<name>A0AC58U2W3_TOBAC</name>